<dbReference type="AlphaFoldDB" id="A0A0F9BIH0"/>
<gene>
    <name evidence="1" type="ORF">LCGC14_2723810</name>
</gene>
<comment type="caution">
    <text evidence="1">The sequence shown here is derived from an EMBL/GenBank/DDBJ whole genome shotgun (WGS) entry which is preliminary data.</text>
</comment>
<sequence length="29" mass="3409">MYRLATIRFPIYIVAFILDKPTKLAVILE</sequence>
<reference evidence="1" key="1">
    <citation type="journal article" date="2015" name="Nature">
        <title>Complex archaea that bridge the gap between prokaryotes and eukaryotes.</title>
        <authorList>
            <person name="Spang A."/>
            <person name="Saw J.H."/>
            <person name="Jorgensen S.L."/>
            <person name="Zaremba-Niedzwiedzka K."/>
            <person name="Martijn J."/>
            <person name="Lind A.E."/>
            <person name="van Eijk R."/>
            <person name="Schleper C."/>
            <person name="Guy L."/>
            <person name="Ettema T.J."/>
        </authorList>
    </citation>
    <scope>NUCLEOTIDE SEQUENCE</scope>
</reference>
<protein>
    <submittedName>
        <fullName evidence="1">Uncharacterized protein</fullName>
    </submittedName>
</protein>
<feature type="non-terminal residue" evidence="1">
    <location>
        <position position="29"/>
    </location>
</feature>
<organism evidence="1">
    <name type="scientific">marine sediment metagenome</name>
    <dbReference type="NCBI Taxonomy" id="412755"/>
    <lineage>
        <taxon>unclassified sequences</taxon>
        <taxon>metagenomes</taxon>
        <taxon>ecological metagenomes</taxon>
    </lineage>
</organism>
<proteinExistence type="predicted"/>
<accession>A0A0F9BIH0</accession>
<evidence type="ECO:0000313" key="1">
    <source>
        <dbReference type="EMBL" id="KKK90359.1"/>
    </source>
</evidence>
<dbReference type="EMBL" id="LAZR01049135">
    <property type="protein sequence ID" value="KKK90359.1"/>
    <property type="molecule type" value="Genomic_DNA"/>
</dbReference>
<name>A0A0F9BIH0_9ZZZZ</name>